<dbReference type="Pfam" id="PF05726">
    <property type="entry name" value="Pirin_C"/>
    <property type="match status" value="1"/>
</dbReference>
<feature type="binding site" evidence="2">
    <location>
        <position position="66"/>
    </location>
    <ligand>
        <name>Fe cation</name>
        <dbReference type="ChEBI" id="CHEBI:24875"/>
    </ligand>
</feature>
<dbReference type="CDD" id="cd02909">
    <property type="entry name" value="cupin_pirin_N"/>
    <property type="match status" value="1"/>
</dbReference>
<dbReference type="Gene3D" id="2.60.120.10">
    <property type="entry name" value="Jelly Rolls"/>
    <property type="match status" value="2"/>
</dbReference>
<feature type="binding site" evidence="2">
    <location>
        <position position="64"/>
    </location>
    <ligand>
        <name>Fe cation</name>
        <dbReference type="ChEBI" id="CHEBI:24875"/>
    </ligand>
</feature>
<feature type="binding site" evidence="2">
    <location>
        <position position="108"/>
    </location>
    <ligand>
        <name>Fe cation</name>
        <dbReference type="ChEBI" id="CHEBI:24875"/>
    </ligand>
</feature>
<organism evidence="6 7">
    <name type="scientific">Marseilla massiliensis</name>
    <dbReference type="NCBI Taxonomy" id="1841864"/>
    <lineage>
        <taxon>Bacteria</taxon>
        <taxon>Pseudomonadati</taxon>
        <taxon>Bacteroidota</taxon>
        <taxon>Bacteroidia</taxon>
        <taxon>Bacteroidales</taxon>
        <taxon>Prevotellaceae</taxon>
        <taxon>Marseilla</taxon>
    </lineage>
</organism>
<feature type="domain" description="Pirin N-terminal" evidence="4">
    <location>
        <begin position="36"/>
        <end position="130"/>
    </location>
</feature>
<feature type="domain" description="Pirin C-terminal" evidence="5">
    <location>
        <begin position="188"/>
        <end position="287"/>
    </location>
</feature>
<dbReference type="PANTHER" id="PTHR43594:SF1">
    <property type="entry name" value="QUERCETIN 2,3-DIOXYGENASE PA2418-RELATED"/>
    <property type="match status" value="1"/>
</dbReference>
<keyword evidence="2" id="KW-0479">Metal-binding</keyword>
<dbReference type="InterPro" id="IPR012093">
    <property type="entry name" value="Pirin"/>
</dbReference>
<dbReference type="SUPFAM" id="SSF51182">
    <property type="entry name" value="RmlC-like cupins"/>
    <property type="match status" value="1"/>
</dbReference>
<dbReference type="Pfam" id="PF02678">
    <property type="entry name" value="Pirin"/>
    <property type="match status" value="1"/>
</dbReference>
<reference evidence="6 7" key="1">
    <citation type="journal article" date="2021" name="Sci. Rep.">
        <title>The distribution of antibiotic resistance genes in chicken gut microbiota commensals.</title>
        <authorList>
            <person name="Juricova H."/>
            <person name="Matiasovicova J."/>
            <person name="Kubasova T."/>
            <person name="Cejkova D."/>
            <person name="Rychlik I."/>
        </authorList>
    </citation>
    <scope>NUCLEOTIDE SEQUENCE [LARGE SCALE GENOMIC DNA]</scope>
    <source>
        <strain evidence="6 7">An819</strain>
    </source>
</reference>
<evidence type="ECO:0000256" key="1">
    <source>
        <dbReference type="ARBA" id="ARBA00008416"/>
    </source>
</evidence>
<dbReference type="PIRSF" id="PIRSF006232">
    <property type="entry name" value="Pirin"/>
    <property type="match status" value="1"/>
</dbReference>
<dbReference type="InterPro" id="IPR008778">
    <property type="entry name" value="Pirin_C_dom"/>
</dbReference>
<dbReference type="InterPro" id="IPR003829">
    <property type="entry name" value="Pirin_N_dom"/>
</dbReference>
<evidence type="ECO:0000313" key="7">
    <source>
        <dbReference type="Proteomes" id="UP000764045"/>
    </source>
</evidence>
<dbReference type="AlphaFoldDB" id="A0A938WPU5"/>
<dbReference type="InterPro" id="IPR014710">
    <property type="entry name" value="RmlC-like_jellyroll"/>
</dbReference>
<dbReference type="Proteomes" id="UP000764045">
    <property type="component" value="Unassembled WGS sequence"/>
</dbReference>
<feature type="binding site" evidence="2">
    <location>
        <position position="110"/>
    </location>
    <ligand>
        <name>Fe cation</name>
        <dbReference type="ChEBI" id="CHEBI:24875"/>
    </ligand>
</feature>
<evidence type="ECO:0000259" key="5">
    <source>
        <dbReference type="Pfam" id="PF05726"/>
    </source>
</evidence>
<accession>A0A938WPU5</accession>
<comment type="cofactor">
    <cofactor evidence="2">
        <name>Fe cation</name>
        <dbReference type="ChEBI" id="CHEBI:24875"/>
    </cofactor>
    <text evidence="2">Binds 1 Fe cation per subunit.</text>
</comment>
<name>A0A938WPU5_9BACT</name>
<sequence>MEKKQIDFVTHPQGVHMVGDGFRVHNFIPQVDGLGRYDMDPFILLDYNALMHVEPGGQRGVGPHPHRGFSTVTVAYHGSVAHRDSKGNHGVIHAGDVQWMTAAGGVLHEELFEKEFASRGGDFQMVQLWVNLPESHKADAPSYQAIRHEDMGFYALPGGKGVVEVISGEYKGVSGPAKSVTDVSLFNARIGKGAVADFAFPKENTTALLVISGAVEVNGVDVPQDNLLKFKRKGEEFNVVATEDDTVVLLFSGKPLNEPIYGMGPFVMSNHEDLVKAFRDFGNGKFGEM</sequence>
<dbReference type="GO" id="GO:0046872">
    <property type="term" value="F:metal ion binding"/>
    <property type="evidence" value="ECO:0007669"/>
    <property type="project" value="UniProtKB-KW"/>
</dbReference>
<evidence type="ECO:0000256" key="3">
    <source>
        <dbReference type="RuleBase" id="RU003457"/>
    </source>
</evidence>
<comment type="similarity">
    <text evidence="1 3">Belongs to the pirin family.</text>
</comment>
<dbReference type="InterPro" id="IPR053186">
    <property type="entry name" value="QDO-related"/>
</dbReference>
<comment type="caution">
    <text evidence="6">The sequence shown here is derived from an EMBL/GenBank/DDBJ whole genome shotgun (WGS) entry which is preliminary data.</text>
</comment>
<dbReference type="EMBL" id="JACJJL010000036">
    <property type="protein sequence ID" value="MBM6662947.1"/>
    <property type="molecule type" value="Genomic_DNA"/>
</dbReference>
<dbReference type="CDD" id="cd02247">
    <property type="entry name" value="cupin_pirin_C"/>
    <property type="match status" value="1"/>
</dbReference>
<dbReference type="PANTHER" id="PTHR43594">
    <property type="entry name" value="QUERCETIN 2,3-DIOXYGENASE"/>
    <property type="match status" value="1"/>
</dbReference>
<evidence type="ECO:0000256" key="2">
    <source>
        <dbReference type="PIRSR" id="PIRSR006232-1"/>
    </source>
</evidence>
<evidence type="ECO:0000313" key="6">
    <source>
        <dbReference type="EMBL" id="MBM6662947.1"/>
    </source>
</evidence>
<evidence type="ECO:0000259" key="4">
    <source>
        <dbReference type="Pfam" id="PF02678"/>
    </source>
</evidence>
<keyword evidence="2" id="KW-0408">Iron</keyword>
<dbReference type="InterPro" id="IPR011051">
    <property type="entry name" value="RmlC_Cupin_sf"/>
</dbReference>
<protein>
    <submittedName>
        <fullName evidence="6">Pirin family protein</fullName>
    </submittedName>
</protein>
<proteinExistence type="inferred from homology"/>
<gene>
    <name evidence="6" type="ORF">H6B30_14560</name>
</gene>
<keyword evidence="7" id="KW-1185">Reference proteome</keyword>
<dbReference type="RefSeq" id="WP_205111856.1">
    <property type="nucleotide sequence ID" value="NZ_JACJJL010000036.1"/>
</dbReference>